<dbReference type="InterPro" id="IPR003824">
    <property type="entry name" value="UppP"/>
</dbReference>
<dbReference type="GO" id="GO:0009252">
    <property type="term" value="P:peptidoglycan biosynthetic process"/>
    <property type="evidence" value="ECO:0007669"/>
    <property type="project" value="UniProtKB-KW"/>
</dbReference>
<dbReference type="GO" id="GO:0050380">
    <property type="term" value="F:undecaprenyl-diphosphatase activity"/>
    <property type="evidence" value="ECO:0007669"/>
    <property type="project" value="UniProtKB-UniRule"/>
</dbReference>
<dbReference type="GO" id="GO:0046677">
    <property type="term" value="P:response to antibiotic"/>
    <property type="evidence" value="ECO:0007669"/>
    <property type="project" value="UniProtKB-UniRule"/>
</dbReference>
<comment type="similarity">
    <text evidence="2 14">Belongs to the UppP family.</text>
</comment>
<feature type="transmembrane region" description="Helical" evidence="14">
    <location>
        <begin position="114"/>
        <end position="135"/>
    </location>
</feature>
<evidence type="ECO:0000256" key="9">
    <source>
        <dbReference type="ARBA" id="ARBA00023136"/>
    </source>
</evidence>
<evidence type="ECO:0000256" key="4">
    <source>
        <dbReference type="ARBA" id="ARBA00021581"/>
    </source>
</evidence>
<dbReference type="PANTHER" id="PTHR30622:SF2">
    <property type="entry name" value="UNDECAPRENYL-DIPHOSPHATASE"/>
    <property type="match status" value="1"/>
</dbReference>
<keyword evidence="5 14" id="KW-1003">Cell membrane</keyword>
<proteinExistence type="inferred from homology"/>
<dbReference type="EC" id="3.6.1.27" evidence="3 14"/>
<keyword evidence="6 14" id="KW-0812">Transmembrane</keyword>
<keyword evidence="14" id="KW-0573">Peptidoglycan synthesis</keyword>
<protein>
    <recommendedName>
        <fullName evidence="4 14">Undecaprenyl-diphosphatase</fullName>
        <ecNumber evidence="3 14">3.6.1.27</ecNumber>
    </recommendedName>
    <alternativeName>
        <fullName evidence="12 14">Bacitracin resistance protein</fullName>
    </alternativeName>
    <alternativeName>
        <fullName evidence="11 14">Undecaprenyl pyrophosphate phosphatase</fullName>
    </alternativeName>
</protein>
<dbReference type="EMBL" id="CATKSH010000002">
    <property type="protein sequence ID" value="CAI9119678.1"/>
    <property type="molecule type" value="Genomic_DNA"/>
</dbReference>
<keyword evidence="9 14" id="KW-0472">Membrane</keyword>
<keyword evidence="10 14" id="KW-0046">Antibiotic resistance</keyword>
<comment type="catalytic activity">
    <reaction evidence="13 14">
        <text>di-trans,octa-cis-undecaprenyl diphosphate + H2O = di-trans,octa-cis-undecaprenyl phosphate + phosphate + H(+)</text>
        <dbReference type="Rhea" id="RHEA:28094"/>
        <dbReference type="ChEBI" id="CHEBI:15377"/>
        <dbReference type="ChEBI" id="CHEBI:15378"/>
        <dbReference type="ChEBI" id="CHEBI:43474"/>
        <dbReference type="ChEBI" id="CHEBI:58405"/>
        <dbReference type="ChEBI" id="CHEBI:60392"/>
        <dbReference type="EC" id="3.6.1.27"/>
    </reaction>
</comment>
<dbReference type="HAMAP" id="MF_01006">
    <property type="entry name" value="Undec_diphosphatase"/>
    <property type="match status" value="1"/>
</dbReference>
<gene>
    <name evidence="14" type="primary">uppP</name>
    <name evidence="15" type="ORF">LMG32879_000498</name>
</gene>
<keyword evidence="8 14" id="KW-1133">Transmembrane helix</keyword>
<evidence type="ECO:0000256" key="1">
    <source>
        <dbReference type="ARBA" id="ARBA00004651"/>
    </source>
</evidence>
<dbReference type="GO" id="GO:0071555">
    <property type="term" value="P:cell wall organization"/>
    <property type="evidence" value="ECO:0007669"/>
    <property type="project" value="UniProtKB-KW"/>
</dbReference>
<dbReference type="PANTHER" id="PTHR30622">
    <property type="entry name" value="UNDECAPRENYL-DIPHOSPHATASE"/>
    <property type="match status" value="1"/>
</dbReference>
<dbReference type="AlphaFoldDB" id="A0AA35ULK5"/>
<evidence type="ECO:0000256" key="8">
    <source>
        <dbReference type="ARBA" id="ARBA00022989"/>
    </source>
</evidence>
<comment type="function">
    <text evidence="14">Catalyzes the dephosphorylation of undecaprenyl diphosphate (UPP). Confers resistance to bacitracin.</text>
</comment>
<comment type="caution">
    <text evidence="15">The sequence shown here is derived from an EMBL/GenBank/DDBJ whole genome shotgun (WGS) entry which is preliminary data.</text>
</comment>
<feature type="transmembrane region" description="Helical" evidence="14">
    <location>
        <begin position="258"/>
        <end position="279"/>
    </location>
</feature>
<name>A0AA35ULK5_9PROT</name>
<evidence type="ECO:0000256" key="14">
    <source>
        <dbReference type="HAMAP-Rule" id="MF_01006"/>
    </source>
</evidence>
<feature type="transmembrane region" description="Helical" evidence="14">
    <location>
        <begin position="51"/>
        <end position="76"/>
    </location>
</feature>
<keyword evidence="14" id="KW-0133">Cell shape</keyword>
<evidence type="ECO:0000256" key="7">
    <source>
        <dbReference type="ARBA" id="ARBA00022801"/>
    </source>
</evidence>
<evidence type="ECO:0000313" key="15">
    <source>
        <dbReference type="EMBL" id="CAI9119678.1"/>
    </source>
</evidence>
<comment type="subcellular location">
    <subcellularLocation>
        <location evidence="1 14">Cell membrane</location>
        <topology evidence="1 14">Multi-pass membrane protein</topology>
    </subcellularLocation>
</comment>
<dbReference type="RefSeq" id="WP_289841622.1">
    <property type="nucleotide sequence ID" value="NZ_CATKSH010000002.1"/>
</dbReference>
<keyword evidence="16" id="KW-1185">Reference proteome</keyword>
<keyword evidence="14" id="KW-0961">Cell wall biogenesis/degradation</keyword>
<evidence type="ECO:0000256" key="3">
    <source>
        <dbReference type="ARBA" id="ARBA00012374"/>
    </source>
</evidence>
<sequence length="280" mass="30468">MTLAQALFLAVLQGVTELFPISSLGHAVLIPALLHWHIDENDPLFLPFLTMLHFGTLVALLLVFASDWIAIIGGALGRHGQARREQSIRILVLLVVGTLPLVVVGGVFEHRLRSFFGAPLIVAVFLMVNGFLLFATEWLRSLKGRQPQRAISDMSAGDALTIGLWQCLALFPGISRSGVTMNGGLLRGLDHETAAKFSFLLAQPAILAATVHQAFKLRHVTIPHDVMIQSCLAAIVAGVTAVISTLTLLRYFRGHDRWALTPFAFYCLGAGFISIVLLVF</sequence>
<dbReference type="GO" id="GO:0008360">
    <property type="term" value="P:regulation of cell shape"/>
    <property type="evidence" value="ECO:0007669"/>
    <property type="project" value="UniProtKB-KW"/>
</dbReference>
<organism evidence="15 16">
    <name type="scientific">Brytella acorum</name>
    <dbReference type="NCBI Taxonomy" id="2959299"/>
    <lineage>
        <taxon>Bacteria</taxon>
        <taxon>Pseudomonadati</taxon>
        <taxon>Pseudomonadota</taxon>
        <taxon>Alphaproteobacteria</taxon>
        <taxon>Acetobacterales</taxon>
        <taxon>Acetobacteraceae</taxon>
        <taxon>Brytella</taxon>
    </lineage>
</organism>
<keyword evidence="7 14" id="KW-0378">Hydrolase</keyword>
<feature type="transmembrane region" description="Helical" evidence="14">
    <location>
        <begin position="227"/>
        <end position="252"/>
    </location>
</feature>
<comment type="miscellaneous">
    <text evidence="14">Bacitracin is thought to be involved in the inhibition of peptidoglycan synthesis by sequestering undecaprenyl diphosphate, thereby reducing the pool of lipid carrier available.</text>
</comment>
<reference evidence="15" key="1">
    <citation type="submission" date="2023-03" db="EMBL/GenBank/DDBJ databases">
        <authorList>
            <person name="Cleenwerck I."/>
        </authorList>
    </citation>
    <scope>NUCLEOTIDE SEQUENCE</scope>
    <source>
        <strain evidence="15">LMG 32879</strain>
    </source>
</reference>
<evidence type="ECO:0000256" key="12">
    <source>
        <dbReference type="ARBA" id="ARBA00032932"/>
    </source>
</evidence>
<dbReference type="NCBIfam" id="NF001397">
    <property type="entry name" value="PRK00281.3-4"/>
    <property type="match status" value="1"/>
</dbReference>
<evidence type="ECO:0000256" key="5">
    <source>
        <dbReference type="ARBA" id="ARBA00022475"/>
    </source>
</evidence>
<dbReference type="Proteomes" id="UP001176960">
    <property type="component" value="Unassembled WGS sequence"/>
</dbReference>
<dbReference type="GO" id="GO:0005886">
    <property type="term" value="C:plasma membrane"/>
    <property type="evidence" value="ECO:0007669"/>
    <property type="project" value="UniProtKB-SubCell"/>
</dbReference>
<feature type="transmembrane region" description="Helical" evidence="14">
    <location>
        <begin position="88"/>
        <end position="108"/>
    </location>
</feature>
<accession>A0AA35ULK5</accession>
<evidence type="ECO:0000256" key="13">
    <source>
        <dbReference type="ARBA" id="ARBA00047594"/>
    </source>
</evidence>
<evidence type="ECO:0000256" key="10">
    <source>
        <dbReference type="ARBA" id="ARBA00023251"/>
    </source>
</evidence>
<dbReference type="Pfam" id="PF02673">
    <property type="entry name" value="BacA"/>
    <property type="match status" value="1"/>
</dbReference>
<evidence type="ECO:0000256" key="6">
    <source>
        <dbReference type="ARBA" id="ARBA00022692"/>
    </source>
</evidence>
<evidence type="ECO:0000256" key="11">
    <source>
        <dbReference type="ARBA" id="ARBA00032707"/>
    </source>
</evidence>
<evidence type="ECO:0000256" key="2">
    <source>
        <dbReference type="ARBA" id="ARBA00010621"/>
    </source>
</evidence>
<evidence type="ECO:0000313" key="16">
    <source>
        <dbReference type="Proteomes" id="UP001176960"/>
    </source>
</evidence>